<protein>
    <recommendedName>
        <fullName evidence="9">Annexin</fullName>
    </recommendedName>
</protein>
<dbReference type="GO" id="GO:0009408">
    <property type="term" value="P:response to heat"/>
    <property type="evidence" value="ECO:0007669"/>
    <property type="project" value="TreeGrafter"/>
</dbReference>
<keyword evidence="2" id="KW-0677">Repeat</keyword>
<dbReference type="GO" id="GO:0005509">
    <property type="term" value="F:calcium ion binding"/>
    <property type="evidence" value="ECO:0007669"/>
    <property type="project" value="InterPro"/>
</dbReference>
<evidence type="ECO:0000313" key="8">
    <source>
        <dbReference type="Proteomes" id="UP000631114"/>
    </source>
</evidence>
<dbReference type="GO" id="GO:0005544">
    <property type="term" value="F:calcium-dependent phospholipid binding"/>
    <property type="evidence" value="ECO:0007669"/>
    <property type="project" value="UniProtKB-KW"/>
</dbReference>
<sequence>MDSSTQSSRKLESDCQCFHSFISGVDETSQHKLLEIFTSRSLEEIKHIRELYSALYNQDLLHLLRSTRRDNALTKAAYLCMREPHERDAEIIRNVLFGDRVDLNTLIEVVCTRSSSELQGTKQAYRSQYNSDIEQDVSLKAHGGFKEILLAILRSSRNYGGRVDVSMAMCDAKTLYEAMESGKYVDQKTILSLISQRSSGQFKTILDSYKQLYGSEFSKSLKRNKCGQFGKDLRIAVRCLQYPEKYLSKKLQRSVNSFDAQEALIRIVITRSGVDVKDINNAYRNKTGYSLENLIRREFNTTANRNKISTDKACDLTVEILVGLLNRC</sequence>
<dbReference type="InterPro" id="IPR001464">
    <property type="entry name" value="Annexin"/>
</dbReference>
<evidence type="ECO:0000256" key="5">
    <source>
        <dbReference type="ARBA" id="ARBA00023302"/>
    </source>
</evidence>
<dbReference type="InterPro" id="IPR037104">
    <property type="entry name" value="Annexin_sf"/>
</dbReference>
<reference evidence="7 8" key="1">
    <citation type="submission" date="2020-10" db="EMBL/GenBank/DDBJ databases">
        <title>The Coptis chinensis genome and diversification of protoberbering-type alkaloids.</title>
        <authorList>
            <person name="Wang B."/>
            <person name="Shu S."/>
            <person name="Song C."/>
            <person name="Liu Y."/>
        </authorList>
    </citation>
    <scope>NUCLEOTIDE SEQUENCE [LARGE SCALE GENOMIC DNA]</scope>
    <source>
        <strain evidence="7">HL-2020</strain>
        <tissue evidence="7">Leaf</tissue>
    </source>
</reference>
<feature type="binding site" evidence="6">
    <location>
        <position position="24"/>
    </location>
    <ligand>
        <name>Ca(2+)</name>
        <dbReference type="ChEBI" id="CHEBI:29108"/>
        <label>1</label>
    </ligand>
</feature>
<name>A0A835HK35_9MAGN</name>
<keyword evidence="4" id="KW-0041">Annexin</keyword>
<dbReference type="PRINTS" id="PR01814">
    <property type="entry name" value="ANNEXINPLANT"/>
</dbReference>
<dbReference type="GO" id="GO:0009651">
    <property type="term" value="P:response to salt stress"/>
    <property type="evidence" value="ECO:0007669"/>
    <property type="project" value="TreeGrafter"/>
</dbReference>
<dbReference type="SMART" id="SM00335">
    <property type="entry name" value="ANX"/>
    <property type="match status" value="2"/>
</dbReference>
<proteinExistence type="predicted"/>
<evidence type="ECO:0000256" key="6">
    <source>
        <dbReference type="PIRSR" id="PIRSR609118-1"/>
    </source>
</evidence>
<dbReference type="AlphaFoldDB" id="A0A835HK35"/>
<feature type="binding site" evidence="6">
    <location>
        <position position="298"/>
    </location>
    <ligand>
        <name>Ca(2+)</name>
        <dbReference type="ChEBI" id="CHEBI:29108"/>
        <label>3</label>
    </ligand>
</feature>
<dbReference type="GO" id="GO:0001786">
    <property type="term" value="F:phosphatidylserine binding"/>
    <property type="evidence" value="ECO:0007669"/>
    <property type="project" value="TreeGrafter"/>
</dbReference>
<dbReference type="InterPro" id="IPR009118">
    <property type="entry name" value="AnnexinD_plant"/>
</dbReference>
<evidence type="ECO:0000256" key="3">
    <source>
        <dbReference type="ARBA" id="ARBA00022837"/>
    </source>
</evidence>
<dbReference type="EMBL" id="JADFTS010000006">
    <property type="protein sequence ID" value="KAF9599794.1"/>
    <property type="molecule type" value="Genomic_DNA"/>
</dbReference>
<dbReference type="PRINTS" id="PR00196">
    <property type="entry name" value="ANNEXIN"/>
</dbReference>
<dbReference type="InterPro" id="IPR018502">
    <property type="entry name" value="Annexin_repeat"/>
</dbReference>
<gene>
    <name evidence="7" type="ORF">IFM89_001740</name>
</gene>
<keyword evidence="1 6" id="KW-0479">Metal-binding</keyword>
<evidence type="ECO:0000256" key="2">
    <source>
        <dbReference type="ARBA" id="ARBA00022737"/>
    </source>
</evidence>
<dbReference type="GO" id="GO:0005886">
    <property type="term" value="C:plasma membrane"/>
    <property type="evidence" value="ECO:0007669"/>
    <property type="project" value="TreeGrafter"/>
</dbReference>
<dbReference type="GO" id="GO:0005737">
    <property type="term" value="C:cytoplasm"/>
    <property type="evidence" value="ECO:0007669"/>
    <property type="project" value="TreeGrafter"/>
</dbReference>
<dbReference type="GO" id="GO:0009409">
    <property type="term" value="P:response to cold"/>
    <property type="evidence" value="ECO:0007669"/>
    <property type="project" value="TreeGrafter"/>
</dbReference>
<evidence type="ECO:0000256" key="4">
    <source>
        <dbReference type="ARBA" id="ARBA00023216"/>
    </source>
</evidence>
<dbReference type="Gene3D" id="1.10.220.10">
    <property type="entry name" value="Annexin"/>
    <property type="match status" value="4"/>
</dbReference>
<evidence type="ECO:0008006" key="9">
    <source>
        <dbReference type="Google" id="ProtNLM"/>
    </source>
</evidence>
<organism evidence="7 8">
    <name type="scientific">Coptis chinensis</name>
    <dbReference type="NCBI Taxonomy" id="261450"/>
    <lineage>
        <taxon>Eukaryota</taxon>
        <taxon>Viridiplantae</taxon>
        <taxon>Streptophyta</taxon>
        <taxon>Embryophyta</taxon>
        <taxon>Tracheophyta</taxon>
        <taxon>Spermatophyta</taxon>
        <taxon>Magnoliopsida</taxon>
        <taxon>Ranunculales</taxon>
        <taxon>Ranunculaceae</taxon>
        <taxon>Coptidoideae</taxon>
        <taxon>Coptis</taxon>
    </lineage>
</organism>
<dbReference type="Pfam" id="PF00191">
    <property type="entry name" value="Annexin"/>
    <property type="match status" value="4"/>
</dbReference>
<comment type="caution">
    <text evidence="7">The sequence shown here is derived from an EMBL/GenBank/DDBJ whole genome shotgun (WGS) entry which is preliminary data.</text>
</comment>
<keyword evidence="5" id="KW-0111">Calcium/phospholipid-binding</keyword>
<keyword evidence="8" id="KW-1185">Reference proteome</keyword>
<evidence type="ECO:0000313" key="7">
    <source>
        <dbReference type="EMBL" id="KAF9599794.1"/>
    </source>
</evidence>
<dbReference type="PANTHER" id="PTHR10502:SF207">
    <property type="entry name" value="OS09G0368850 PROTEIN"/>
    <property type="match status" value="1"/>
</dbReference>
<accession>A0A835HK35</accession>
<dbReference type="Proteomes" id="UP000631114">
    <property type="component" value="Unassembled WGS sequence"/>
</dbReference>
<evidence type="ECO:0000256" key="1">
    <source>
        <dbReference type="ARBA" id="ARBA00022723"/>
    </source>
</evidence>
<dbReference type="GO" id="GO:0009414">
    <property type="term" value="P:response to water deprivation"/>
    <property type="evidence" value="ECO:0007669"/>
    <property type="project" value="TreeGrafter"/>
</dbReference>
<keyword evidence="3 6" id="KW-0106">Calcium</keyword>
<dbReference type="PANTHER" id="PTHR10502">
    <property type="entry name" value="ANNEXIN"/>
    <property type="match status" value="1"/>
</dbReference>
<dbReference type="PROSITE" id="PS51897">
    <property type="entry name" value="ANNEXIN_2"/>
    <property type="match status" value="2"/>
</dbReference>
<dbReference type="OrthoDB" id="37886at2759"/>
<dbReference type="SUPFAM" id="SSF47874">
    <property type="entry name" value="Annexin"/>
    <property type="match status" value="1"/>
</dbReference>